<evidence type="ECO:0000313" key="3">
    <source>
        <dbReference type="EMBL" id="QZO01746.1"/>
    </source>
</evidence>
<dbReference type="PANTHER" id="PTHR36933">
    <property type="entry name" value="SLL0788 PROTEIN"/>
    <property type="match status" value="1"/>
</dbReference>
<dbReference type="AlphaFoldDB" id="A0A9E6RHW7"/>
<dbReference type="PANTHER" id="PTHR36933:SF1">
    <property type="entry name" value="SLL0788 PROTEIN"/>
    <property type="match status" value="1"/>
</dbReference>
<feature type="chain" id="PRO_5039403715" evidence="1">
    <location>
        <begin position="21"/>
        <end position="140"/>
    </location>
</feature>
<protein>
    <submittedName>
        <fullName evidence="3">DUF305 domain-containing protein</fullName>
    </submittedName>
</protein>
<dbReference type="InterPro" id="IPR005183">
    <property type="entry name" value="DUF305_CopM-like"/>
</dbReference>
<dbReference type="Pfam" id="PF03713">
    <property type="entry name" value="DUF305"/>
    <property type="match status" value="1"/>
</dbReference>
<gene>
    <name evidence="3" type="ORF">K6K41_10465</name>
</gene>
<dbReference type="RefSeq" id="WP_261405083.1">
    <property type="nucleotide sequence ID" value="NZ_CP081869.1"/>
</dbReference>
<name>A0A9E6RHW7_9HYPH</name>
<accession>A0A9E6RHW7</accession>
<evidence type="ECO:0000259" key="2">
    <source>
        <dbReference type="Pfam" id="PF03713"/>
    </source>
</evidence>
<feature type="signal peptide" evidence="1">
    <location>
        <begin position="1"/>
        <end position="20"/>
    </location>
</feature>
<evidence type="ECO:0000256" key="1">
    <source>
        <dbReference type="SAM" id="SignalP"/>
    </source>
</evidence>
<evidence type="ECO:0000313" key="4">
    <source>
        <dbReference type="Proteomes" id="UP000825701"/>
    </source>
</evidence>
<dbReference type="KEGG" id="cmet:K6K41_10465"/>
<dbReference type="EMBL" id="CP081869">
    <property type="protein sequence ID" value="QZO01746.1"/>
    <property type="molecule type" value="Genomic_DNA"/>
</dbReference>
<keyword evidence="4" id="KW-1185">Reference proteome</keyword>
<keyword evidence="1" id="KW-0732">Signal</keyword>
<organism evidence="3 4">
    <name type="scientific">Chenggangzhangella methanolivorans</name>
    <dbReference type="NCBI Taxonomy" id="1437009"/>
    <lineage>
        <taxon>Bacteria</taxon>
        <taxon>Pseudomonadati</taxon>
        <taxon>Pseudomonadota</taxon>
        <taxon>Alphaproteobacteria</taxon>
        <taxon>Hyphomicrobiales</taxon>
        <taxon>Methylopilaceae</taxon>
        <taxon>Chenggangzhangella</taxon>
    </lineage>
</organism>
<proteinExistence type="predicted"/>
<feature type="domain" description="DUF305" evidence="2">
    <location>
        <begin position="29"/>
        <end position="122"/>
    </location>
</feature>
<sequence>MRIAIPLALSLFALASPAGAEGLHDHSAMTHATPTGAQDPKAAAYADATAKAMDRMHAGMMQAPTNGDPRHDFLSQMIPHHQGAVDMAKAALLATDDPEIRNLTQSIIVEQQYEIDLMTRLLAAKPQAAKAEIPQPKDSK</sequence>
<reference evidence="3" key="1">
    <citation type="submission" date="2021-08" db="EMBL/GenBank/DDBJ databases">
        <authorList>
            <person name="Zhang H."/>
            <person name="Xu M."/>
            <person name="Yu Z."/>
            <person name="Yang L."/>
            <person name="Cai Y."/>
        </authorList>
    </citation>
    <scope>NUCLEOTIDE SEQUENCE</scope>
    <source>
        <strain evidence="3">CHL1</strain>
    </source>
</reference>
<dbReference type="Proteomes" id="UP000825701">
    <property type="component" value="Chromosome"/>
</dbReference>
<dbReference type="InterPro" id="IPR012347">
    <property type="entry name" value="Ferritin-like"/>
</dbReference>
<dbReference type="Gene3D" id="1.20.1260.10">
    <property type="match status" value="1"/>
</dbReference>